<protein>
    <submittedName>
        <fullName evidence="3">TrbI F-type domain-containing protein</fullName>
    </submittedName>
</protein>
<feature type="region of interest" description="Disordered" evidence="1">
    <location>
        <begin position="1"/>
        <end position="43"/>
    </location>
</feature>
<keyword evidence="2" id="KW-1133">Transmembrane helix</keyword>
<name>A0ABV6S439_9SPHN</name>
<reference evidence="3 4" key="1">
    <citation type="submission" date="2024-09" db="EMBL/GenBank/DDBJ databases">
        <authorList>
            <person name="Sun Q."/>
            <person name="Mori K."/>
        </authorList>
    </citation>
    <scope>NUCLEOTIDE SEQUENCE [LARGE SCALE GENOMIC DNA]</scope>
    <source>
        <strain evidence="3 4">CICC 11035S</strain>
    </source>
</reference>
<evidence type="ECO:0000313" key="4">
    <source>
        <dbReference type="Proteomes" id="UP001589858"/>
    </source>
</evidence>
<feature type="transmembrane region" description="Helical" evidence="2">
    <location>
        <begin position="52"/>
        <end position="69"/>
    </location>
</feature>
<evidence type="ECO:0000313" key="3">
    <source>
        <dbReference type="EMBL" id="MFC0683999.1"/>
    </source>
</evidence>
<dbReference type="Proteomes" id="UP001589858">
    <property type="component" value="Unassembled WGS sequence"/>
</dbReference>
<comment type="caution">
    <text evidence="3">The sequence shown here is derived from an EMBL/GenBank/DDBJ whole genome shotgun (WGS) entry which is preliminary data.</text>
</comment>
<feature type="region of interest" description="Disordered" evidence="1">
    <location>
        <begin position="190"/>
        <end position="228"/>
    </location>
</feature>
<organism evidence="3 4">
    <name type="scientific">Novosphingobium clariflavum</name>
    <dbReference type="NCBI Taxonomy" id="2029884"/>
    <lineage>
        <taxon>Bacteria</taxon>
        <taxon>Pseudomonadati</taxon>
        <taxon>Pseudomonadota</taxon>
        <taxon>Alphaproteobacteria</taxon>
        <taxon>Sphingomonadales</taxon>
        <taxon>Sphingomonadaceae</taxon>
        <taxon>Novosphingobium</taxon>
    </lineage>
</organism>
<evidence type="ECO:0000256" key="2">
    <source>
        <dbReference type="SAM" id="Phobius"/>
    </source>
</evidence>
<dbReference type="InterPro" id="IPR014115">
    <property type="entry name" value="TrbI_Ftype"/>
</dbReference>
<accession>A0ABV6S439</accession>
<keyword evidence="2" id="KW-0472">Membrane</keyword>
<keyword evidence="4" id="KW-1185">Reference proteome</keyword>
<evidence type="ECO:0000256" key="1">
    <source>
        <dbReference type="SAM" id="MobiDB-lite"/>
    </source>
</evidence>
<feature type="compositionally biased region" description="Low complexity" evidence="1">
    <location>
        <begin position="190"/>
        <end position="202"/>
    </location>
</feature>
<gene>
    <name evidence="3" type="ORF">ACFFF8_05280</name>
</gene>
<keyword evidence="2" id="KW-0812">Transmembrane</keyword>
<sequence>MVDVLDRSTAAPASGEPAPVPLTIHPEATPASPARGTGAKAVRRKPEGLPRIAYVAAALIVAVLLWGAWVTKHLLTPPATVPMASVRLEGIVSEYVQAQSHSNSPPEQVAAQTRAFMGTLDEELRKVGAGGTTVLVGEAVLSKNVPDITDQIRKAVFARVPLPAAAPAPASGPAVGAMLPSASGSVAPSAQVQAAPAPQGSPFGPAPVSPVEATVAPPAQGGLNGGGY</sequence>
<dbReference type="Pfam" id="PF09677">
    <property type="entry name" value="TrbI_Ftype"/>
    <property type="match status" value="1"/>
</dbReference>
<dbReference type="EMBL" id="JBHLTM010000022">
    <property type="protein sequence ID" value="MFC0683999.1"/>
    <property type="molecule type" value="Genomic_DNA"/>
</dbReference>
<proteinExistence type="predicted"/>
<dbReference type="RefSeq" id="WP_267224004.1">
    <property type="nucleotide sequence ID" value="NZ_JAPCWC010000030.1"/>
</dbReference>